<dbReference type="InterPro" id="IPR021786">
    <property type="entry name" value="Cdc5p/Cef1_C"/>
</dbReference>
<evidence type="ECO:0000256" key="1">
    <source>
        <dbReference type="ARBA" id="ARBA00010506"/>
    </source>
</evidence>
<evidence type="ECO:0000256" key="11">
    <source>
        <dbReference type="ARBA" id="ARBA00023242"/>
    </source>
</evidence>
<dbReference type="Pfam" id="PF11831">
    <property type="entry name" value="Myb_Cef"/>
    <property type="match status" value="1"/>
</dbReference>
<keyword evidence="18" id="KW-1185">Reference proteome</keyword>
<feature type="region of interest" description="Disordered" evidence="14">
    <location>
        <begin position="168"/>
        <end position="187"/>
    </location>
</feature>
<comment type="caution">
    <text evidence="17">The sequence shown here is derived from an EMBL/GenBank/DDBJ whole genome shotgun (WGS) entry which is preliminary data.</text>
</comment>
<dbReference type="AlphaFoldDB" id="A0A9W9VC28"/>
<dbReference type="FunFam" id="1.10.10.60:FF:000091">
    <property type="entry name" value="CDC5 cell division cycle 5-like"/>
    <property type="match status" value="1"/>
</dbReference>
<feature type="region of interest" description="Disordered" evidence="14">
    <location>
        <begin position="388"/>
        <end position="409"/>
    </location>
</feature>
<dbReference type="PANTHER" id="PTHR45885">
    <property type="entry name" value="CELL DIVISION CYCLE 5-LIKE PROTEIN"/>
    <property type="match status" value="1"/>
</dbReference>
<evidence type="ECO:0000256" key="8">
    <source>
        <dbReference type="ARBA" id="ARBA00023125"/>
    </source>
</evidence>
<comment type="subunit">
    <text evidence="2">Associated with the spliceosome.</text>
</comment>
<comment type="similarity">
    <text evidence="1">Belongs to the CEF1 family.</text>
</comment>
<dbReference type="GO" id="GO:0000974">
    <property type="term" value="C:Prp19 complex"/>
    <property type="evidence" value="ECO:0007669"/>
    <property type="project" value="InterPro"/>
</dbReference>
<keyword evidence="9" id="KW-0508">mRNA splicing</keyword>
<evidence type="ECO:0000256" key="3">
    <source>
        <dbReference type="ARBA" id="ARBA00022664"/>
    </source>
</evidence>
<feature type="region of interest" description="Disordered" evidence="14">
    <location>
        <begin position="484"/>
        <end position="544"/>
    </location>
</feature>
<evidence type="ECO:0000256" key="6">
    <source>
        <dbReference type="ARBA" id="ARBA00022763"/>
    </source>
</evidence>
<evidence type="ECO:0000313" key="18">
    <source>
        <dbReference type="Proteomes" id="UP001147752"/>
    </source>
</evidence>
<dbReference type="SUPFAM" id="SSF46689">
    <property type="entry name" value="Homeodomain-like"/>
    <property type="match status" value="1"/>
</dbReference>
<keyword evidence="4" id="KW-0747">Spliceosome</keyword>
<dbReference type="GeneID" id="81464108"/>
<feature type="region of interest" description="Disordered" evidence="14">
    <location>
        <begin position="107"/>
        <end position="156"/>
    </location>
</feature>
<keyword evidence="12" id="KW-0131">Cell cycle</keyword>
<feature type="domain" description="Myb-like" evidence="15">
    <location>
        <begin position="53"/>
        <end position="102"/>
    </location>
</feature>
<dbReference type="CDD" id="cd00167">
    <property type="entry name" value="SANT"/>
    <property type="match status" value="1"/>
</dbReference>
<dbReference type="OrthoDB" id="1410009at2759"/>
<dbReference type="InterPro" id="IPR047240">
    <property type="entry name" value="SANT_CDC5L_II"/>
</dbReference>
<keyword evidence="7" id="KW-0175">Coiled coil</keyword>
<evidence type="ECO:0000256" key="14">
    <source>
        <dbReference type="SAM" id="MobiDB-lite"/>
    </source>
</evidence>
<evidence type="ECO:0000313" key="17">
    <source>
        <dbReference type="EMBL" id="KAJ5375189.1"/>
    </source>
</evidence>
<dbReference type="PROSITE" id="PS50090">
    <property type="entry name" value="MYB_LIKE"/>
    <property type="match status" value="2"/>
</dbReference>
<dbReference type="SMART" id="SM00717">
    <property type="entry name" value="SANT"/>
    <property type="match status" value="2"/>
</dbReference>
<dbReference type="GO" id="GO:0003677">
    <property type="term" value="F:DNA binding"/>
    <property type="evidence" value="ECO:0007669"/>
    <property type="project" value="UniProtKB-KW"/>
</dbReference>
<feature type="compositionally biased region" description="Basic and acidic residues" evidence="14">
    <location>
        <begin position="238"/>
        <end position="255"/>
    </location>
</feature>
<accession>A0A9W9VC28</accession>
<evidence type="ECO:0000256" key="9">
    <source>
        <dbReference type="ARBA" id="ARBA00023187"/>
    </source>
</evidence>
<dbReference type="EMBL" id="JAPZBT010000002">
    <property type="protein sequence ID" value="KAJ5375189.1"/>
    <property type="molecule type" value="Genomic_DNA"/>
</dbReference>
<keyword evidence="6" id="KW-0227">DNA damage</keyword>
<comment type="function">
    <text evidence="13">Involved in pre-mRNA splicing and cell cycle control.</text>
</comment>
<evidence type="ECO:0000259" key="15">
    <source>
        <dbReference type="PROSITE" id="PS50090"/>
    </source>
</evidence>
<dbReference type="Proteomes" id="UP001147752">
    <property type="component" value="Unassembled WGS sequence"/>
</dbReference>
<evidence type="ECO:0000256" key="2">
    <source>
        <dbReference type="ARBA" id="ARBA00011524"/>
    </source>
</evidence>
<gene>
    <name evidence="17" type="ORF">N7517_007195</name>
</gene>
<feature type="domain" description="HTH myb-type" evidence="16">
    <location>
        <begin position="57"/>
        <end position="106"/>
    </location>
</feature>
<feature type="domain" description="HTH myb-type" evidence="16">
    <location>
        <begin position="1"/>
        <end position="56"/>
    </location>
</feature>
<dbReference type="InterPro" id="IPR017930">
    <property type="entry name" value="Myb_dom"/>
</dbReference>
<feature type="domain" description="Myb-like" evidence="15">
    <location>
        <begin position="1"/>
        <end position="52"/>
    </location>
</feature>
<sequence length="791" mass="88135">MPVVKGGVWTNIEDEVLRAAVSKYGLNQWARVSSLLARKTPKQCKARWIEWLDPGIRKTEWSREEDEKLLHLAKLMPTQWRTIAPIVGRTATQCLERYQKLLDEAESRENDELGLGGPGEESAAPSADDVRRLRPGELDPDPESKPARPDTIDLDEDEKEMLSEARARLANTQGKKAKRKARERQLEESRRLAVLQKRRELKHAGINVKVVTRKPGQMDYNADIPFEKPAAPGFYDTIEEKDLNERQREAFDPRKQQLANKRKGDQDDDAERKKRKNDKGSASAASAAAARAGQMQKIREAEQSNKRRGLNLPAPQVSESELEEIIKMGMAGDKASRMSADEEGTRELLGNYSTIVGGTPIRTPRAAPEDDHIANEIKNIRALTETQSSLLGGENTPLHEGGSSTGFDGIAPRRQAIVTPNPMATPFRQANGMGATPMLGGIGAGATPLRTPRDHLALNREGEGGQLIGSTPRDIKMHENFTRQQMRSKLASLPKPKESEWDLEDVPSESAEPTASVEISEEDAAERDRRNNEAREKAAKAEFKRQSQVYQRGLPRPAVLNLNALLQRASQATDTIEGLIANEAAILIAHDSRKFPVPGAQVEGQAPKLSQLDDRFLDAARASIAAEIASAEAQKSEWQEKFDDSWSSVRAKSLPGLENYEDDEQDPHQEERRMITAFETVQTSLFATAERGNKLEKKLSLHYGGYQNRAKTLRSKIVEASAALSTATNELDAFRTLQISEESAVPRRLERLRDAVSLVLRREREAQDLYKKRKDELDELLAGTVTVNGWH</sequence>
<evidence type="ECO:0000256" key="5">
    <source>
        <dbReference type="ARBA" id="ARBA00022737"/>
    </source>
</evidence>
<dbReference type="PANTHER" id="PTHR45885:SF1">
    <property type="entry name" value="CELL DIVISION CYCLE 5-LIKE PROTEIN"/>
    <property type="match status" value="1"/>
</dbReference>
<evidence type="ECO:0000256" key="4">
    <source>
        <dbReference type="ARBA" id="ARBA00022728"/>
    </source>
</evidence>
<protein>
    <recommendedName>
        <fullName evidence="19">Pre-mRNA-splicing factor cef1</fullName>
    </recommendedName>
</protein>
<dbReference type="FunFam" id="1.10.10.60:FF:000021">
    <property type="entry name" value="CDC5 cell division cycle 5-like"/>
    <property type="match status" value="1"/>
</dbReference>
<evidence type="ECO:0000259" key="16">
    <source>
        <dbReference type="PROSITE" id="PS51294"/>
    </source>
</evidence>
<dbReference type="InterPro" id="IPR047242">
    <property type="entry name" value="CDC5L/Cef1"/>
</dbReference>
<dbReference type="Gene3D" id="1.10.10.60">
    <property type="entry name" value="Homeodomain-like"/>
    <property type="match status" value="2"/>
</dbReference>
<keyword evidence="3" id="KW-0507">mRNA processing</keyword>
<keyword evidence="11" id="KW-0539">Nucleus</keyword>
<keyword evidence="5" id="KW-0677">Repeat</keyword>
<dbReference type="GO" id="GO:0006281">
    <property type="term" value="P:DNA repair"/>
    <property type="evidence" value="ECO:0007669"/>
    <property type="project" value="UniProtKB-KW"/>
</dbReference>
<evidence type="ECO:0000256" key="13">
    <source>
        <dbReference type="ARBA" id="ARBA00055157"/>
    </source>
</evidence>
<evidence type="ECO:0008006" key="19">
    <source>
        <dbReference type="Google" id="ProtNLM"/>
    </source>
</evidence>
<evidence type="ECO:0000256" key="7">
    <source>
        <dbReference type="ARBA" id="ARBA00023054"/>
    </source>
</evidence>
<evidence type="ECO:0000256" key="12">
    <source>
        <dbReference type="ARBA" id="ARBA00023306"/>
    </source>
</evidence>
<dbReference type="CDD" id="cd11659">
    <property type="entry name" value="SANT_CDC5_II"/>
    <property type="match status" value="1"/>
</dbReference>
<dbReference type="GO" id="GO:0005681">
    <property type="term" value="C:spliceosomal complex"/>
    <property type="evidence" value="ECO:0007669"/>
    <property type="project" value="UniProtKB-KW"/>
</dbReference>
<feature type="compositionally biased region" description="Basic and acidic residues" evidence="14">
    <location>
        <begin position="526"/>
        <end position="544"/>
    </location>
</feature>
<dbReference type="InterPro" id="IPR009057">
    <property type="entry name" value="Homeodomain-like_sf"/>
</dbReference>
<feature type="compositionally biased region" description="Basic and acidic residues" evidence="14">
    <location>
        <begin position="128"/>
        <end position="151"/>
    </location>
</feature>
<feature type="compositionally biased region" description="Low complexity" evidence="14">
    <location>
        <begin position="281"/>
        <end position="292"/>
    </location>
</feature>
<reference evidence="17" key="2">
    <citation type="journal article" date="2023" name="IMA Fungus">
        <title>Comparative genomic study of the Penicillium genus elucidates a diverse pangenome and 15 lateral gene transfer events.</title>
        <authorList>
            <person name="Petersen C."/>
            <person name="Sorensen T."/>
            <person name="Nielsen M.R."/>
            <person name="Sondergaard T.E."/>
            <person name="Sorensen J.L."/>
            <person name="Fitzpatrick D.A."/>
            <person name="Frisvad J.C."/>
            <person name="Nielsen K.L."/>
        </authorList>
    </citation>
    <scope>NUCLEOTIDE SEQUENCE</scope>
    <source>
        <strain evidence="17">IBT 3081</strain>
    </source>
</reference>
<reference evidence="17" key="1">
    <citation type="submission" date="2022-12" db="EMBL/GenBank/DDBJ databases">
        <authorList>
            <person name="Petersen C."/>
        </authorList>
    </citation>
    <scope>NUCLEOTIDE SEQUENCE</scope>
    <source>
        <strain evidence="17">IBT 3081</strain>
    </source>
</reference>
<evidence type="ECO:0000256" key="10">
    <source>
        <dbReference type="ARBA" id="ARBA00023204"/>
    </source>
</evidence>
<dbReference type="RefSeq" id="XP_056581175.1">
    <property type="nucleotide sequence ID" value="XM_056724925.1"/>
</dbReference>
<feature type="region of interest" description="Disordered" evidence="14">
    <location>
        <begin position="219"/>
        <end position="318"/>
    </location>
</feature>
<dbReference type="GO" id="GO:0000398">
    <property type="term" value="P:mRNA splicing, via spliceosome"/>
    <property type="evidence" value="ECO:0007669"/>
    <property type="project" value="InterPro"/>
</dbReference>
<proteinExistence type="inferred from homology"/>
<keyword evidence="8" id="KW-0238">DNA-binding</keyword>
<name>A0A9W9VC28_9EURO</name>
<keyword evidence="10" id="KW-0234">DNA repair</keyword>
<dbReference type="InterPro" id="IPR001005">
    <property type="entry name" value="SANT/Myb"/>
</dbReference>
<dbReference type="PROSITE" id="PS51294">
    <property type="entry name" value="HTH_MYB"/>
    <property type="match status" value="2"/>
</dbReference>
<organism evidence="17 18">
    <name type="scientific">Penicillium concentricum</name>
    <dbReference type="NCBI Taxonomy" id="293559"/>
    <lineage>
        <taxon>Eukaryota</taxon>
        <taxon>Fungi</taxon>
        <taxon>Dikarya</taxon>
        <taxon>Ascomycota</taxon>
        <taxon>Pezizomycotina</taxon>
        <taxon>Eurotiomycetes</taxon>
        <taxon>Eurotiomycetidae</taxon>
        <taxon>Eurotiales</taxon>
        <taxon>Aspergillaceae</taxon>
        <taxon>Penicillium</taxon>
    </lineage>
</organism>
<dbReference type="GO" id="GO:0006355">
    <property type="term" value="P:regulation of DNA-templated transcription"/>
    <property type="evidence" value="ECO:0007669"/>
    <property type="project" value="UniProtKB-ARBA"/>
</dbReference>
<dbReference type="Pfam" id="PF13921">
    <property type="entry name" value="Myb_DNA-bind_6"/>
    <property type="match status" value="1"/>
</dbReference>